<keyword evidence="7" id="KW-1185">Reference proteome</keyword>
<dbReference type="Pfam" id="PF13450">
    <property type="entry name" value="NAD_binding_8"/>
    <property type="match status" value="1"/>
</dbReference>
<dbReference type="InterPro" id="IPR050346">
    <property type="entry name" value="FMO-like"/>
</dbReference>
<evidence type="ECO:0000313" key="7">
    <source>
        <dbReference type="Proteomes" id="UP001590950"/>
    </source>
</evidence>
<dbReference type="PRINTS" id="PR00419">
    <property type="entry name" value="ADXRDTASE"/>
</dbReference>
<dbReference type="PANTHER" id="PTHR23023">
    <property type="entry name" value="DIMETHYLANILINE MONOOXYGENASE"/>
    <property type="match status" value="1"/>
</dbReference>
<keyword evidence="3" id="KW-0274">FAD</keyword>
<proteinExistence type="inferred from homology"/>
<dbReference type="SUPFAM" id="SSF51905">
    <property type="entry name" value="FAD/NAD(P)-binding domain"/>
    <property type="match status" value="2"/>
</dbReference>
<evidence type="ECO:0000256" key="4">
    <source>
        <dbReference type="ARBA" id="ARBA00023002"/>
    </source>
</evidence>
<evidence type="ECO:0000313" key="6">
    <source>
        <dbReference type="EMBL" id="KAL2040697.1"/>
    </source>
</evidence>
<feature type="compositionally biased region" description="Polar residues" evidence="5">
    <location>
        <begin position="94"/>
        <end position="108"/>
    </location>
</feature>
<sequence length="523" mass="58624">MSRVCYLDQFAFHYFPDMGSLPRPKIQRVAIIGAGPGGVVAAKYLLGENCFSKIDVYEQRASFGGVWNYSSDPQPEKLDIPSTNPHQPLEEPTWRSTSTSSPNGLANSKTERIPTFITPMYENLESNIPHTIMKHSDAPLENNALFPSRQTILQYLEEYAHDTRHLVHFSTQITSITLTNSKTQPTWLLQSRSLSTNKISHPTTNTTTPYDALILATGHHTTPHLPSIPGLRAWNTANPGTRTHSKHYRRPRPYRGKKVLVIGNAASGTDIARQIASVCKQPLLLSSRSENEFAFGDGGGVEGVGEVGEFLPPEQGKGVRAVRFKDGRVEGGIDAVLFATGYYYSFPFLESLSPPLTRTGERVEGTFQHIFWRHEATLAFMGLPSKIIPFRTFEGQAAVIARVWSGRLDLPSEEGMREWEEAVVREKGAGKRFHVLGFPRDFEYHNKMVQWAEGARDMDGGGQGKLPPKWNAKETWTRERFPAIKRAFAERGEARQGVRTVEALGFDYEGWIREHGREEKGMV</sequence>
<reference evidence="6 7" key="1">
    <citation type="submission" date="2024-09" db="EMBL/GenBank/DDBJ databases">
        <title>Rethinking Asexuality: The Enigmatic Case of Functional Sexual Genes in Lepraria (Stereocaulaceae).</title>
        <authorList>
            <person name="Doellman M."/>
            <person name="Sun Y."/>
            <person name="Barcenas-Pena A."/>
            <person name="Lumbsch H.T."/>
            <person name="Grewe F."/>
        </authorList>
    </citation>
    <scope>NUCLEOTIDE SEQUENCE [LARGE SCALE GENOMIC DNA]</scope>
    <source>
        <strain evidence="6 7">Mercado 3170</strain>
    </source>
</reference>
<dbReference type="Proteomes" id="UP001590950">
    <property type="component" value="Unassembled WGS sequence"/>
</dbReference>
<dbReference type="InterPro" id="IPR020946">
    <property type="entry name" value="Flavin_mOase-like"/>
</dbReference>
<evidence type="ECO:0000256" key="3">
    <source>
        <dbReference type="ARBA" id="ARBA00022827"/>
    </source>
</evidence>
<gene>
    <name evidence="6" type="ORF">N7G274_006676</name>
</gene>
<name>A0ABR4A8I3_9LECA</name>
<dbReference type="Pfam" id="PF00743">
    <property type="entry name" value="FMO-like"/>
    <property type="match status" value="2"/>
</dbReference>
<comment type="caution">
    <text evidence="6">The sequence shown here is derived from an EMBL/GenBank/DDBJ whole genome shotgun (WGS) entry which is preliminary data.</text>
</comment>
<dbReference type="EMBL" id="JBEFKJ010000020">
    <property type="protein sequence ID" value="KAL2040697.1"/>
    <property type="molecule type" value="Genomic_DNA"/>
</dbReference>
<evidence type="ECO:0000256" key="1">
    <source>
        <dbReference type="ARBA" id="ARBA00009183"/>
    </source>
</evidence>
<dbReference type="Gene3D" id="3.50.50.60">
    <property type="entry name" value="FAD/NAD(P)-binding domain"/>
    <property type="match status" value="2"/>
</dbReference>
<organism evidence="6 7">
    <name type="scientific">Stereocaulon virgatum</name>
    <dbReference type="NCBI Taxonomy" id="373712"/>
    <lineage>
        <taxon>Eukaryota</taxon>
        <taxon>Fungi</taxon>
        <taxon>Dikarya</taxon>
        <taxon>Ascomycota</taxon>
        <taxon>Pezizomycotina</taxon>
        <taxon>Lecanoromycetes</taxon>
        <taxon>OSLEUM clade</taxon>
        <taxon>Lecanoromycetidae</taxon>
        <taxon>Lecanorales</taxon>
        <taxon>Lecanorineae</taxon>
        <taxon>Stereocaulaceae</taxon>
        <taxon>Stereocaulon</taxon>
    </lineage>
</organism>
<evidence type="ECO:0008006" key="8">
    <source>
        <dbReference type="Google" id="ProtNLM"/>
    </source>
</evidence>
<keyword evidence="4" id="KW-0560">Oxidoreductase</keyword>
<accession>A0ABR4A8I3</accession>
<keyword evidence="2" id="KW-0285">Flavoprotein</keyword>
<feature type="region of interest" description="Disordered" evidence="5">
    <location>
        <begin position="74"/>
        <end position="109"/>
    </location>
</feature>
<evidence type="ECO:0000256" key="5">
    <source>
        <dbReference type="SAM" id="MobiDB-lite"/>
    </source>
</evidence>
<evidence type="ECO:0000256" key="2">
    <source>
        <dbReference type="ARBA" id="ARBA00022630"/>
    </source>
</evidence>
<comment type="similarity">
    <text evidence="1">Belongs to the FMO family.</text>
</comment>
<protein>
    <recommendedName>
        <fullName evidence="8">Flavin-containing monooxygenase</fullName>
    </recommendedName>
</protein>
<dbReference type="InterPro" id="IPR036188">
    <property type="entry name" value="FAD/NAD-bd_sf"/>
</dbReference>